<protein>
    <recommendedName>
        <fullName evidence="1">General transcription and DNA repair factor IIH subunit TFB5</fullName>
    </recommendedName>
</protein>
<dbReference type="InterPro" id="IPR009400">
    <property type="entry name" value="TFIIH_TTDA/Tfb5"/>
</dbReference>
<dbReference type="EMBL" id="KK365294">
    <property type="protein sequence ID" value="KCZ79337.1"/>
    <property type="molecule type" value="Genomic_DNA"/>
</dbReference>
<accession>A0A059EWT8</accession>
<reference evidence="2 3" key="2">
    <citation type="submission" date="2014-03" db="EMBL/GenBank/DDBJ databases">
        <title>The Genome Sequence of Anncaliia algerae insect isolate PRA339.</title>
        <authorList>
            <consortium name="The Broad Institute Genome Sequencing Platform"/>
            <consortium name="The Broad Institute Genome Sequencing Center for Infectious Disease"/>
            <person name="Cuomo C."/>
            <person name="Becnel J."/>
            <person name="Sanscrainte N."/>
            <person name="Walker B."/>
            <person name="Young S.K."/>
            <person name="Zeng Q."/>
            <person name="Gargeya S."/>
            <person name="Fitzgerald M."/>
            <person name="Haas B."/>
            <person name="Abouelleil A."/>
            <person name="Alvarado L."/>
            <person name="Arachchi H.M."/>
            <person name="Berlin A.M."/>
            <person name="Chapman S.B."/>
            <person name="Dewar J."/>
            <person name="Goldberg J."/>
            <person name="Griggs A."/>
            <person name="Gujja S."/>
            <person name="Hansen M."/>
            <person name="Howarth C."/>
            <person name="Imamovic A."/>
            <person name="Larimer J."/>
            <person name="McCowan C."/>
            <person name="Murphy C."/>
            <person name="Neiman D."/>
            <person name="Pearson M."/>
            <person name="Priest M."/>
            <person name="Roberts A."/>
            <person name="Saif S."/>
            <person name="Shea T."/>
            <person name="Sisk P."/>
            <person name="Sykes S."/>
            <person name="Wortman J."/>
            <person name="Nusbaum C."/>
            <person name="Birren B."/>
        </authorList>
    </citation>
    <scope>NUCLEOTIDE SEQUENCE [LARGE SCALE GENOMIC DNA]</scope>
    <source>
        <strain evidence="2 3">PRA339</strain>
    </source>
</reference>
<keyword evidence="1" id="KW-0227">DNA damage</keyword>
<evidence type="ECO:0000313" key="3">
    <source>
        <dbReference type="Proteomes" id="UP000030655"/>
    </source>
</evidence>
<dbReference type="SMART" id="SM01395">
    <property type="entry name" value="Tbf5"/>
    <property type="match status" value="1"/>
</dbReference>
<evidence type="ECO:0000256" key="1">
    <source>
        <dbReference type="RuleBase" id="RU368032"/>
    </source>
</evidence>
<name>A0A059EWT8_9MICR</name>
<gene>
    <name evidence="2" type="ORF">H312_03272</name>
</gene>
<comment type="subunit">
    <text evidence="1">Component of the 7-subunit TFIIH core complex.</text>
</comment>
<dbReference type="Proteomes" id="UP000030655">
    <property type="component" value="Unassembled WGS sequence"/>
</dbReference>
<keyword evidence="1" id="KW-0539">Nucleus</keyword>
<dbReference type="InterPro" id="IPR035935">
    <property type="entry name" value="TFB5-like_sf"/>
</dbReference>
<dbReference type="GO" id="GO:0006289">
    <property type="term" value="P:nucleotide-excision repair"/>
    <property type="evidence" value="ECO:0007669"/>
    <property type="project" value="InterPro"/>
</dbReference>
<dbReference type="GO" id="GO:0006367">
    <property type="term" value="P:transcription initiation at RNA polymerase II promoter"/>
    <property type="evidence" value="ECO:0007669"/>
    <property type="project" value="UniProtKB-UniRule"/>
</dbReference>
<comment type="function">
    <text evidence="1">In NER, TFIIH acts by opening DNA around the lesion to allow the excision of the damaged oligonucleotide and its replacement by a new DNA fragment. In transcription, TFIIH has an essential role in transcription initiation. When the pre-initiation complex (PIC) has been established, TFIIH is required for promoter opening and promoter escape.</text>
</comment>
<dbReference type="GO" id="GO:0000439">
    <property type="term" value="C:transcription factor TFIIH core complex"/>
    <property type="evidence" value="ECO:0007669"/>
    <property type="project" value="UniProtKB-UniRule"/>
</dbReference>
<reference evidence="3" key="1">
    <citation type="submission" date="2013-02" db="EMBL/GenBank/DDBJ databases">
        <authorList>
            <consortium name="The Broad Institute Genome Sequencing Platform"/>
            <person name="Cuomo C."/>
            <person name="Becnel J."/>
            <person name="Sanscrainte N."/>
            <person name="Walker B."/>
            <person name="Young S.K."/>
            <person name="Zeng Q."/>
            <person name="Gargeya S."/>
            <person name="Fitzgerald M."/>
            <person name="Haas B."/>
            <person name="Abouelleil A."/>
            <person name="Alvarado L."/>
            <person name="Arachchi H.M."/>
            <person name="Berlin A.M."/>
            <person name="Chapman S.B."/>
            <person name="Dewar J."/>
            <person name="Goldberg J."/>
            <person name="Griggs A."/>
            <person name="Gujja S."/>
            <person name="Hansen M."/>
            <person name="Howarth C."/>
            <person name="Imamovic A."/>
            <person name="Larimer J."/>
            <person name="McCowan C."/>
            <person name="Murphy C."/>
            <person name="Neiman D."/>
            <person name="Pearson M."/>
            <person name="Priest M."/>
            <person name="Roberts A."/>
            <person name="Saif S."/>
            <person name="Shea T."/>
            <person name="Sisk P."/>
            <person name="Sykes S."/>
            <person name="Wortman J."/>
            <person name="Nusbaum C."/>
            <person name="Birren B."/>
        </authorList>
    </citation>
    <scope>NUCLEOTIDE SEQUENCE [LARGE SCALE GENOMIC DNA]</scope>
    <source>
        <strain evidence="3">PRA339</strain>
    </source>
</reference>
<dbReference type="HOGENOM" id="CLU_166246_3_2_1"/>
<sequence>MVKAIKGCLIETDPSVKEIILMLTTEENVIIEDINDRMLFIDSNYKDNIVNRVDKVVQSFIKKTE</sequence>
<dbReference type="Gene3D" id="3.30.70.1220">
    <property type="entry name" value="TFB5-like"/>
    <property type="match status" value="1"/>
</dbReference>
<keyword evidence="1" id="KW-0804">Transcription</keyword>
<keyword evidence="1" id="KW-0234">DNA repair</keyword>
<proteinExistence type="inferred from homology"/>
<comment type="similarity">
    <text evidence="1">Belongs to the TFB5 family.</text>
</comment>
<dbReference type="VEuPathDB" id="MicrosporidiaDB:H312_03272"/>
<dbReference type="OrthoDB" id="354at2759"/>
<keyword evidence="1" id="KW-0805">Transcription regulation</keyword>
<dbReference type="AlphaFoldDB" id="A0A059EWT8"/>
<organism evidence="2 3">
    <name type="scientific">Anncaliia algerae PRA339</name>
    <dbReference type="NCBI Taxonomy" id="1288291"/>
    <lineage>
        <taxon>Eukaryota</taxon>
        <taxon>Fungi</taxon>
        <taxon>Fungi incertae sedis</taxon>
        <taxon>Microsporidia</taxon>
        <taxon>Tubulinosematoidea</taxon>
        <taxon>Tubulinosematidae</taxon>
        <taxon>Anncaliia</taxon>
    </lineage>
</organism>
<dbReference type="Pfam" id="PF06331">
    <property type="entry name" value="Tfb5"/>
    <property type="match status" value="1"/>
</dbReference>
<keyword evidence="3" id="KW-1185">Reference proteome</keyword>
<dbReference type="STRING" id="1288291.A0A059EWT8"/>
<comment type="subcellular location">
    <subcellularLocation>
        <location evidence="1">Nucleus</location>
    </subcellularLocation>
</comment>
<evidence type="ECO:0000313" key="2">
    <source>
        <dbReference type="EMBL" id="KCZ79337.1"/>
    </source>
</evidence>
<dbReference type="SUPFAM" id="SSF142897">
    <property type="entry name" value="TFB5-like"/>
    <property type="match status" value="1"/>
</dbReference>